<dbReference type="InterPro" id="IPR029044">
    <property type="entry name" value="Nucleotide-diphossugar_trans"/>
</dbReference>
<organism evidence="5 6">
    <name type="scientific">Hymenobacter armeniacus</name>
    <dbReference type="NCBI Taxonomy" id="2771358"/>
    <lineage>
        <taxon>Bacteria</taxon>
        <taxon>Pseudomonadati</taxon>
        <taxon>Bacteroidota</taxon>
        <taxon>Cytophagia</taxon>
        <taxon>Cytophagales</taxon>
        <taxon>Hymenobacteraceae</taxon>
        <taxon>Hymenobacter</taxon>
    </lineage>
</organism>
<dbReference type="RefSeq" id="WP_190928729.1">
    <property type="nucleotide sequence ID" value="NZ_JACXAC010000009.1"/>
</dbReference>
<evidence type="ECO:0000256" key="1">
    <source>
        <dbReference type="ARBA" id="ARBA00006739"/>
    </source>
</evidence>
<dbReference type="InterPro" id="IPR050834">
    <property type="entry name" value="Glycosyltransf_2"/>
</dbReference>
<dbReference type="CDD" id="cd00761">
    <property type="entry name" value="Glyco_tranf_GTA_type"/>
    <property type="match status" value="1"/>
</dbReference>
<evidence type="ECO:0000313" key="5">
    <source>
        <dbReference type="EMBL" id="MBD2724669.1"/>
    </source>
</evidence>
<evidence type="ECO:0000259" key="4">
    <source>
        <dbReference type="Pfam" id="PF00535"/>
    </source>
</evidence>
<gene>
    <name evidence="5" type="ORF">IC234_21260</name>
</gene>
<dbReference type="SUPFAM" id="SSF53448">
    <property type="entry name" value="Nucleotide-diphospho-sugar transferases"/>
    <property type="match status" value="1"/>
</dbReference>
<reference evidence="5 6" key="1">
    <citation type="submission" date="2020-09" db="EMBL/GenBank/DDBJ databases">
        <authorList>
            <person name="Kim M.K."/>
        </authorList>
    </citation>
    <scope>NUCLEOTIDE SEQUENCE [LARGE SCALE GENOMIC DNA]</scope>
    <source>
        <strain evidence="5 6">BT189</strain>
    </source>
</reference>
<dbReference type="Gene3D" id="3.90.550.10">
    <property type="entry name" value="Spore Coat Polysaccharide Biosynthesis Protein SpsA, Chain A"/>
    <property type="match status" value="1"/>
</dbReference>
<dbReference type="PANTHER" id="PTHR43685:SF5">
    <property type="entry name" value="GLYCOSYLTRANSFERASE EPSE-RELATED"/>
    <property type="match status" value="1"/>
</dbReference>
<dbReference type="InterPro" id="IPR001173">
    <property type="entry name" value="Glyco_trans_2-like"/>
</dbReference>
<sequence length="351" mass="39143">MPAASAPLVSVVMPVYNSAPYVAEAVASILNQTFTDFELLIFNDGSTDGSGMLLRGFTDARIRLFDYADNVGYVAHLNHALELARGPYLARMDADDVADPDRLARQVALLEAHPEIGLCGTAYREFGSRQGLVPVPETDAEIRRWLLRSSPFGHPTVLLRTDIVRQHRLRYDAAAMPAEDYRLWYELSRVTQLANLPEPLLAYRVHPTQTSQVLTAKRLASVNETRRRQLLDKGFELTPAEWEGYLRILDRATRPRTAHDLQLLLATMRTVASQNARLQAYPAAWFEELFAAAWQEAVIAIERHGWAYARPVLLAPKPFPDPLGPMARLKLLAKCAVGWRVPSPSPSAPAA</sequence>
<comment type="similarity">
    <text evidence="1">Belongs to the glycosyltransferase 2 family.</text>
</comment>
<evidence type="ECO:0000256" key="3">
    <source>
        <dbReference type="ARBA" id="ARBA00022679"/>
    </source>
</evidence>
<dbReference type="Proteomes" id="UP000606003">
    <property type="component" value="Unassembled WGS sequence"/>
</dbReference>
<keyword evidence="6" id="KW-1185">Reference proteome</keyword>
<evidence type="ECO:0000313" key="6">
    <source>
        <dbReference type="Proteomes" id="UP000606003"/>
    </source>
</evidence>
<name>A0ABR8JXI1_9BACT</name>
<keyword evidence="2" id="KW-0328">Glycosyltransferase</keyword>
<dbReference type="EMBL" id="JACXAC010000009">
    <property type="protein sequence ID" value="MBD2724669.1"/>
    <property type="molecule type" value="Genomic_DNA"/>
</dbReference>
<proteinExistence type="inferred from homology"/>
<dbReference type="PANTHER" id="PTHR43685">
    <property type="entry name" value="GLYCOSYLTRANSFERASE"/>
    <property type="match status" value="1"/>
</dbReference>
<accession>A0ABR8JXI1</accession>
<keyword evidence="3" id="KW-0808">Transferase</keyword>
<protein>
    <submittedName>
        <fullName evidence="5">Glycosyltransferase family 2 protein</fullName>
    </submittedName>
</protein>
<feature type="domain" description="Glycosyltransferase 2-like" evidence="4">
    <location>
        <begin position="10"/>
        <end position="136"/>
    </location>
</feature>
<evidence type="ECO:0000256" key="2">
    <source>
        <dbReference type="ARBA" id="ARBA00022676"/>
    </source>
</evidence>
<dbReference type="Pfam" id="PF00535">
    <property type="entry name" value="Glycos_transf_2"/>
    <property type="match status" value="1"/>
</dbReference>
<comment type="caution">
    <text evidence="5">The sequence shown here is derived from an EMBL/GenBank/DDBJ whole genome shotgun (WGS) entry which is preliminary data.</text>
</comment>